<name>A0A5B7KMN1_PORTR</name>
<proteinExistence type="predicted"/>
<evidence type="ECO:0000313" key="1">
    <source>
        <dbReference type="EMBL" id="MPD05965.1"/>
    </source>
</evidence>
<evidence type="ECO:0000313" key="2">
    <source>
        <dbReference type="Proteomes" id="UP000324222"/>
    </source>
</evidence>
<protein>
    <submittedName>
        <fullName evidence="1">Uncharacterized protein</fullName>
    </submittedName>
</protein>
<reference evidence="1 2" key="1">
    <citation type="submission" date="2019-05" db="EMBL/GenBank/DDBJ databases">
        <title>Another draft genome of Portunus trituberculatus and its Hox gene families provides insights of decapod evolution.</title>
        <authorList>
            <person name="Jeong J.-H."/>
            <person name="Song I."/>
            <person name="Kim S."/>
            <person name="Choi T."/>
            <person name="Kim D."/>
            <person name="Ryu S."/>
            <person name="Kim W."/>
        </authorList>
    </citation>
    <scope>NUCLEOTIDE SEQUENCE [LARGE SCALE GENOMIC DNA]</scope>
    <source>
        <tissue evidence="1">Muscle</tissue>
    </source>
</reference>
<sequence>MWKEEEDIKLTIKNNKDANEEKNAEERTKRYWRKNEEGGRRGRRGHWRVATEVQAAGEDRDAHLKLEQMKGDAALSGQKSN</sequence>
<keyword evidence="2" id="KW-1185">Reference proteome</keyword>
<organism evidence="1 2">
    <name type="scientific">Portunus trituberculatus</name>
    <name type="common">Swimming crab</name>
    <name type="synonym">Neptunus trituberculatus</name>
    <dbReference type="NCBI Taxonomy" id="210409"/>
    <lineage>
        <taxon>Eukaryota</taxon>
        <taxon>Metazoa</taxon>
        <taxon>Ecdysozoa</taxon>
        <taxon>Arthropoda</taxon>
        <taxon>Crustacea</taxon>
        <taxon>Multicrustacea</taxon>
        <taxon>Malacostraca</taxon>
        <taxon>Eumalacostraca</taxon>
        <taxon>Eucarida</taxon>
        <taxon>Decapoda</taxon>
        <taxon>Pleocyemata</taxon>
        <taxon>Brachyura</taxon>
        <taxon>Eubrachyura</taxon>
        <taxon>Portunoidea</taxon>
        <taxon>Portunidae</taxon>
        <taxon>Portuninae</taxon>
        <taxon>Portunus</taxon>
    </lineage>
</organism>
<dbReference type="AlphaFoldDB" id="A0A5B7KMN1"/>
<dbReference type="Proteomes" id="UP000324222">
    <property type="component" value="Unassembled WGS sequence"/>
</dbReference>
<gene>
    <name evidence="1" type="ORF">E2C01_101740</name>
</gene>
<dbReference type="EMBL" id="VSRR010148642">
    <property type="protein sequence ID" value="MPD05965.1"/>
    <property type="molecule type" value="Genomic_DNA"/>
</dbReference>
<comment type="caution">
    <text evidence="1">The sequence shown here is derived from an EMBL/GenBank/DDBJ whole genome shotgun (WGS) entry which is preliminary data.</text>
</comment>
<accession>A0A5B7KMN1</accession>